<keyword evidence="2" id="KW-1003">Cell membrane</keyword>
<dbReference type="eggNOG" id="KOG1052">
    <property type="taxonomic scope" value="Eukaryota"/>
</dbReference>
<protein>
    <recommendedName>
        <fullName evidence="21">Ionotropic glutamate receptor C-terminal domain-containing protein</fullName>
    </recommendedName>
</protein>
<keyword evidence="13" id="KW-0407">Ion channel</keyword>
<dbReference type="Pfam" id="PF10613">
    <property type="entry name" value="Lig_chan-Glu_bd"/>
    <property type="match status" value="1"/>
</dbReference>
<dbReference type="SUPFAM" id="SSF53822">
    <property type="entry name" value="Periplasmic binding protein-like I"/>
    <property type="match status" value="1"/>
</dbReference>
<dbReference type="InterPro" id="IPR015683">
    <property type="entry name" value="Ionotropic_Glu_rcpt"/>
</dbReference>
<feature type="compositionally biased region" description="Basic and acidic residues" evidence="15">
    <location>
        <begin position="775"/>
        <end position="792"/>
    </location>
</feature>
<comment type="subcellular location">
    <subcellularLocation>
        <location evidence="14">Postsynaptic cell membrane</location>
        <topology evidence="14">Multi-pass membrane protein</topology>
    </subcellularLocation>
</comment>
<keyword evidence="6" id="KW-0770">Synapse</keyword>
<evidence type="ECO:0000256" key="1">
    <source>
        <dbReference type="ARBA" id="ARBA00022448"/>
    </source>
</evidence>
<keyword evidence="9" id="KW-0675">Receptor</keyword>
<evidence type="ECO:0000256" key="12">
    <source>
        <dbReference type="ARBA" id="ARBA00023286"/>
    </source>
</evidence>
<dbReference type="FunFam" id="3.40.190.10:FF:000399">
    <property type="entry name" value="Predicted protein"/>
    <property type="match status" value="1"/>
</dbReference>
<evidence type="ECO:0000256" key="15">
    <source>
        <dbReference type="SAM" id="MobiDB-lite"/>
    </source>
</evidence>
<feature type="compositionally biased region" description="Acidic residues" evidence="15">
    <location>
        <begin position="793"/>
        <end position="807"/>
    </location>
</feature>
<dbReference type="SUPFAM" id="SSF53850">
    <property type="entry name" value="Periplasmic binding protein-like II"/>
    <property type="match status" value="1"/>
</dbReference>
<evidence type="ECO:0000259" key="18">
    <source>
        <dbReference type="SMART" id="SM00079"/>
    </source>
</evidence>
<keyword evidence="3 16" id="KW-0812">Transmembrane</keyword>
<dbReference type="FunFam" id="1.10.287.70:FF:000351">
    <property type="entry name" value="Uncharacterized protein"/>
    <property type="match status" value="1"/>
</dbReference>
<dbReference type="AlphaFoldDB" id="C3YZA0"/>
<dbReference type="EMBL" id="GG666566">
    <property type="protein sequence ID" value="EEN54171.1"/>
    <property type="molecule type" value="Genomic_DNA"/>
</dbReference>
<accession>C3YZA0</accession>
<evidence type="ECO:0000256" key="7">
    <source>
        <dbReference type="ARBA" id="ARBA00023065"/>
    </source>
</evidence>
<dbReference type="PANTHER" id="PTHR18966">
    <property type="entry name" value="IONOTROPIC GLUTAMATE RECEPTOR"/>
    <property type="match status" value="1"/>
</dbReference>
<evidence type="ECO:0000256" key="4">
    <source>
        <dbReference type="ARBA" id="ARBA00022729"/>
    </source>
</evidence>
<evidence type="ECO:0000256" key="14">
    <source>
        <dbReference type="ARBA" id="ARBA00034104"/>
    </source>
</evidence>
<feature type="region of interest" description="Disordered" evidence="15">
    <location>
        <begin position="771"/>
        <end position="807"/>
    </location>
</feature>
<organism>
    <name type="scientific">Branchiostoma floridae</name>
    <name type="common">Florida lancelet</name>
    <name type="synonym">Amphioxus</name>
    <dbReference type="NCBI Taxonomy" id="7739"/>
    <lineage>
        <taxon>Eukaryota</taxon>
        <taxon>Metazoa</taxon>
        <taxon>Chordata</taxon>
        <taxon>Cephalochordata</taxon>
        <taxon>Leptocardii</taxon>
        <taxon>Amphioxiformes</taxon>
        <taxon>Branchiostomatidae</taxon>
        <taxon>Branchiostoma</taxon>
    </lineage>
</organism>
<evidence type="ECO:0000256" key="10">
    <source>
        <dbReference type="ARBA" id="ARBA00023180"/>
    </source>
</evidence>
<keyword evidence="1" id="KW-0813">Transport</keyword>
<dbReference type="FunFam" id="3.40.190.10:FF:000060">
    <property type="entry name" value="Glutamate receptor ionotropic, kainate 1"/>
    <property type="match status" value="1"/>
</dbReference>
<evidence type="ECO:0000256" key="9">
    <source>
        <dbReference type="ARBA" id="ARBA00023170"/>
    </source>
</evidence>
<dbReference type="Gene3D" id="3.40.190.10">
    <property type="entry name" value="Periplasmic binding protein-like II"/>
    <property type="match status" value="2"/>
</dbReference>
<evidence type="ECO:0000256" key="6">
    <source>
        <dbReference type="ARBA" id="ARBA00023018"/>
    </source>
</evidence>
<feature type="domain" description="Ionotropic glutamate receptor C-terminal" evidence="18">
    <location>
        <begin position="594"/>
        <end position="1006"/>
    </location>
</feature>
<dbReference type="InParanoid" id="C3YZA0"/>
<dbReference type="InterPro" id="IPR028082">
    <property type="entry name" value="Peripla_BP_I"/>
</dbReference>
<evidence type="ECO:0000259" key="19">
    <source>
        <dbReference type="SMART" id="SM00918"/>
    </source>
</evidence>
<proteinExistence type="predicted"/>
<keyword evidence="4 17" id="KW-0732">Signal</keyword>
<name>C3YZA0_BRAFL</name>
<dbReference type="GO" id="GO:0045211">
    <property type="term" value="C:postsynaptic membrane"/>
    <property type="evidence" value="ECO:0007669"/>
    <property type="project" value="UniProtKB-SubCell"/>
</dbReference>
<dbReference type="GO" id="GO:0015276">
    <property type="term" value="F:ligand-gated monoatomic ion channel activity"/>
    <property type="evidence" value="ECO:0007669"/>
    <property type="project" value="InterPro"/>
</dbReference>
<evidence type="ECO:0000313" key="20">
    <source>
        <dbReference type="EMBL" id="EEN54171.1"/>
    </source>
</evidence>
<keyword evidence="10" id="KW-0325">Glycoprotein</keyword>
<keyword evidence="8 16" id="KW-0472">Membrane</keyword>
<evidence type="ECO:0000256" key="13">
    <source>
        <dbReference type="ARBA" id="ARBA00023303"/>
    </source>
</evidence>
<evidence type="ECO:0000256" key="11">
    <source>
        <dbReference type="ARBA" id="ARBA00023257"/>
    </source>
</evidence>
<dbReference type="SMART" id="SM00918">
    <property type="entry name" value="Lig_chan-Glu_bd"/>
    <property type="match status" value="1"/>
</dbReference>
<feature type="signal peptide" evidence="17">
    <location>
        <begin position="1"/>
        <end position="27"/>
    </location>
</feature>
<feature type="transmembrane region" description="Helical" evidence="16">
    <location>
        <begin position="738"/>
        <end position="757"/>
    </location>
</feature>
<dbReference type="InterPro" id="IPR019594">
    <property type="entry name" value="Glu/Gly-bd"/>
</dbReference>
<evidence type="ECO:0000256" key="17">
    <source>
        <dbReference type="SAM" id="SignalP"/>
    </source>
</evidence>
<evidence type="ECO:0000256" key="5">
    <source>
        <dbReference type="ARBA" id="ARBA00022989"/>
    </source>
</evidence>
<dbReference type="Gene3D" id="1.10.287.70">
    <property type="match status" value="1"/>
</dbReference>
<gene>
    <name evidence="20" type="ORF">BRAFLDRAFT_82944</name>
</gene>
<evidence type="ECO:0000256" key="2">
    <source>
        <dbReference type="ARBA" id="ARBA00022475"/>
    </source>
</evidence>
<evidence type="ECO:0000256" key="3">
    <source>
        <dbReference type="ARBA" id="ARBA00022692"/>
    </source>
</evidence>
<dbReference type="Pfam" id="PF00060">
    <property type="entry name" value="Lig_chan"/>
    <property type="match status" value="1"/>
</dbReference>
<feature type="domain" description="Ionotropic glutamate receptor L-glutamate and glycine-binding" evidence="19">
    <location>
        <begin position="605"/>
        <end position="672"/>
    </location>
</feature>
<evidence type="ECO:0008006" key="21">
    <source>
        <dbReference type="Google" id="ProtNLM"/>
    </source>
</evidence>
<keyword evidence="7" id="KW-0406">Ion transport</keyword>
<dbReference type="Pfam" id="PF01094">
    <property type="entry name" value="ANF_receptor"/>
    <property type="match status" value="1"/>
</dbReference>
<feature type="chain" id="PRO_5002935814" description="Ionotropic glutamate receptor C-terminal domain-containing protein" evidence="17">
    <location>
        <begin position="28"/>
        <end position="1116"/>
    </location>
</feature>
<evidence type="ECO:0000256" key="8">
    <source>
        <dbReference type="ARBA" id="ARBA00023136"/>
    </source>
</evidence>
<dbReference type="InterPro" id="IPR000337">
    <property type="entry name" value="GPCR_3"/>
</dbReference>
<dbReference type="PRINTS" id="PR00248">
    <property type="entry name" value="GPCRMGR"/>
</dbReference>
<keyword evidence="11" id="KW-0628">Postsynaptic cell membrane</keyword>
<dbReference type="GO" id="GO:0004930">
    <property type="term" value="F:G protein-coupled receptor activity"/>
    <property type="evidence" value="ECO:0007669"/>
    <property type="project" value="InterPro"/>
</dbReference>
<sequence length="1116" mass="123754">MLGRNAAVLGVLLVGLVLVEVPSPAAGSIDDILNCAEIITNCTAPALQTITRIFAPGAPEPGEAELKQLCMLYPTMDTCVKDASQTMECMATGQDQYEQYKSQASAEPPQACEKYTNVAARCRLCIDVLLGALLTAMLHYHQYQCYSHIRTAGPASAMPRVSSPGLVMPRVTSSVLTSLLNFFLLFASVQERSSAVLVPSEVRIAVEFVNNRTDILPATRIRIVEGTVVMLANLDSVLTVCHQAEKGVATFVGPGSSSSVKTTQLVSAGLAIPQIAPIATDPMLDNSEKYPYLLRMSAPDTVQSRVLVDLVNEFGWQQMSILVSRDDYGTHGLMEFKTLASQRGWLIRTVQQFQPRENPAQIDVLLQLKAIKQAGARIILLNCGGLLGMEVLRKASTMGMTGGGWVWIVTDGIASISDFGREVPDELVGVLGTRPVGTSGDLYTSFRQFWRAADPILYPGAGRVKIEARAAKYADAILTFAYAFQQVIKDGFYRPETPLFCEGNVSWKWSNGPAMLEYLKKVDEPGISQRLRFTSSRIPREPLFDIVNLRKHGWQTVGRWDEARGLSMPTRNVTFMGMAEPVPEDYRTDLRNRTLKVVTIEESPFMIMRDQDDQGRTLRGNDRFSGFCVDLLDWMSQGMGFRYDLYHVADNNWGAKDPITGKWNGVVADVAYKKADMVVASITIRADREEVVDFTTPYIDVGLTFVMSKVGRKEISLFNFFGPLEKRRVLTLSPGLHLLWLLIAITTVAVGVFLSIVNKLSPYSCRPVAVTRPGQDNHEREPSLKQNEKTGKDDDDDDGNDSDDDENDQTKITLGDWIWNSFCTLFQQGPEEYPKSAAGRFTAGVWWLVILILIATYTANLAAHLTIGRLQETIGSVEDLAKQTEIAYGTVLSSGPHSFFLQSTIETFQKMARYMSTHDVMVATSEEGIARARRGHYAFVWDSGILDYVTKTPPCDLKTVGRLFSKTGYGFALQKNSPYTKEFTEKILWARESGKLEELFNKWTGGSECAREDAKLSTIVIGLDHMLGVFVLVYGAMAISLVVLTLEWILVCVGDVDKKSAKKPQTMPEAFLGRFKSLKQKLFGDGDPLARFRLPQRRRTPVPAKEEYECNTQATS</sequence>
<dbReference type="InterPro" id="IPR001320">
    <property type="entry name" value="Iontro_rcpt_C"/>
</dbReference>
<evidence type="ECO:0000256" key="16">
    <source>
        <dbReference type="SAM" id="Phobius"/>
    </source>
</evidence>
<reference evidence="20" key="1">
    <citation type="journal article" date="2008" name="Nature">
        <title>The amphioxus genome and the evolution of the chordate karyotype.</title>
        <authorList>
            <consortium name="US DOE Joint Genome Institute (JGI-PGF)"/>
            <person name="Putnam N.H."/>
            <person name="Butts T."/>
            <person name="Ferrier D.E.K."/>
            <person name="Furlong R.F."/>
            <person name="Hellsten U."/>
            <person name="Kawashima T."/>
            <person name="Robinson-Rechavi M."/>
            <person name="Shoguchi E."/>
            <person name="Terry A."/>
            <person name="Yu J.-K."/>
            <person name="Benito-Gutierrez E.L."/>
            <person name="Dubchak I."/>
            <person name="Garcia-Fernandez J."/>
            <person name="Gibson-Brown J.J."/>
            <person name="Grigoriev I.V."/>
            <person name="Horton A.C."/>
            <person name="de Jong P.J."/>
            <person name="Jurka J."/>
            <person name="Kapitonov V.V."/>
            <person name="Kohara Y."/>
            <person name="Kuroki Y."/>
            <person name="Lindquist E."/>
            <person name="Lucas S."/>
            <person name="Osoegawa K."/>
            <person name="Pennacchio L.A."/>
            <person name="Salamov A.A."/>
            <person name="Satou Y."/>
            <person name="Sauka-Spengler T."/>
            <person name="Schmutz J."/>
            <person name="Shin-I T."/>
            <person name="Toyoda A."/>
            <person name="Bronner-Fraser M."/>
            <person name="Fujiyama A."/>
            <person name="Holland L.Z."/>
            <person name="Holland P.W.H."/>
            <person name="Satoh N."/>
            <person name="Rokhsar D.S."/>
        </authorList>
    </citation>
    <scope>NUCLEOTIDE SEQUENCE [LARGE SCALE GENOMIC DNA]</scope>
    <source>
        <strain evidence="20">S238N-H82</strain>
        <tissue evidence="20">Testes</tissue>
    </source>
</reference>
<dbReference type="InterPro" id="IPR001828">
    <property type="entry name" value="ANF_lig-bd_rcpt"/>
</dbReference>
<dbReference type="Gene3D" id="3.40.50.2300">
    <property type="match status" value="2"/>
</dbReference>
<dbReference type="SMART" id="SM00079">
    <property type="entry name" value="PBPe"/>
    <property type="match status" value="1"/>
</dbReference>
<feature type="transmembrane region" description="Helical" evidence="16">
    <location>
        <begin position="845"/>
        <end position="867"/>
    </location>
</feature>
<feature type="transmembrane region" description="Helical" evidence="16">
    <location>
        <begin position="1026"/>
        <end position="1053"/>
    </location>
</feature>
<keyword evidence="5 16" id="KW-1133">Transmembrane helix</keyword>
<keyword evidence="12" id="KW-1071">Ligand-gated ion channel</keyword>